<protein>
    <submittedName>
        <fullName evidence="3">Unannotated protein</fullName>
    </submittedName>
</protein>
<proteinExistence type="predicted"/>
<dbReference type="EMBL" id="CAFBPN010000013">
    <property type="protein sequence ID" value="CAB5013531.1"/>
    <property type="molecule type" value="Genomic_DNA"/>
</dbReference>
<evidence type="ECO:0000313" key="2">
    <source>
        <dbReference type="EMBL" id="CAB5013531.1"/>
    </source>
</evidence>
<feature type="transmembrane region" description="Helical" evidence="1">
    <location>
        <begin position="6"/>
        <end position="32"/>
    </location>
</feature>
<keyword evidence="1" id="KW-0812">Transmembrane</keyword>
<accession>A0A6J7UKK4</accession>
<evidence type="ECO:0000313" key="3">
    <source>
        <dbReference type="EMBL" id="CAB5066431.1"/>
    </source>
</evidence>
<reference evidence="3" key="1">
    <citation type="submission" date="2020-05" db="EMBL/GenBank/DDBJ databases">
        <authorList>
            <person name="Chiriac C."/>
            <person name="Salcher M."/>
            <person name="Ghai R."/>
            <person name="Kavagutti S V."/>
        </authorList>
    </citation>
    <scope>NUCLEOTIDE SEQUENCE</scope>
</reference>
<keyword evidence="1" id="KW-1133">Transmembrane helix</keyword>
<organism evidence="3">
    <name type="scientific">freshwater metagenome</name>
    <dbReference type="NCBI Taxonomy" id="449393"/>
    <lineage>
        <taxon>unclassified sequences</taxon>
        <taxon>metagenomes</taxon>
        <taxon>ecological metagenomes</taxon>
    </lineage>
</organism>
<sequence length="45" mass="4930">MIAAEVWHWWIGVVLTVVGVGTVLAMVAGYVSKVSATKYPGRRNR</sequence>
<gene>
    <name evidence="2" type="ORF">UFOPK4098_00433</name>
    <name evidence="3" type="ORF">UFOPK4347_01188</name>
</gene>
<dbReference type="EMBL" id="CAFBQU010000032">
    <property type="protein sequence ID" value="CAB5066431.1"/>
    <property type="molecule type" value="Genomic_DNA"/>
</dbReference>
<name>A0A6J7UKK4_9ZZZZ</name>
<dbReference type="AlphaFoldDB" id="A0A6J7UKK4"/>
<evidence type="ECO:0000256" key="1">
    <source>
        <dbReference type="SAM" id="Phobius"/>
    </source>
</evidence>
<keyword evidence="1" id="KW-0472">Membrane</keyword>